<comment type="caution">
    <text evidence="1">The sequence shown here is derived from an EMBL/GenBank/DDBJ whole genome shotgun (WGS) entry which is preliminary data.</text>
</comment>
<organism evidence="1 2">
    <name type="scientific">Novipirellula rosea</name>
    <dbReference type="NCBI Taxonomy" id="1031540"/>
    <lineage>
        <taxon>Bacteria</taxon>
        <taxon>Pseudomonadati</taxon>
        <taxon>Planctomycetota</taxon>
        <taxon>Planctomycetia</taxon>
        <taxon>Pirellulales</taxon>
        <taxon>Pirellulaceae</taxon>
        <taxon>Novipirellula</taxon>
    </lineage>
</organism>
<proteinExistence type="predicted"/>
<protein>
    <submittedName>
        <fullName evidence="1">Uncharacterized protein</fullName>
    </submittedName>
</protein>
<sequence>MRARFDRLTQVKVLVFSIKIETEVIFETPNFHTFENQDAKLANKKTSYRRRRDSVGLRLGRVLLR</sequence>
<dbReference type="Proteomes" id="UP001500840">
    <property type="component" value="Unassembled WGS sequence"/>
</dbReference>
<evidence type="ECO:0000313" key="1">
    <source>
        <dbReference type="EMBL" id="GAA4444711.1"/>
    </source>
</evidence>
<keyword evidence="2" id="KW-1185">Reference proteome</keyword>
<gene>
    <name evidence="1" type="ORF">GCM10023156_03380</name>
</gene>
<name>A0ABP8M5Z2_9BACT</name>
<reference evidence="2" key="1">
    <citation type="journal article" date="2019" name="Int. J. Syst. Evol. Microbiol.">
        <title>The Global Catalogue of Microorganisms (GCM) 10K type strain sequencing project: providing services to taxonomists for standard genome sequencing and annotation.</title>
        <authorList>
            <consortium name="The Broad Institute Genomics Platform"/>
            <consortium name="The Broad Institute Genome Sequencing Center for Infectious Disease"/>
            <person name="Wu L."/>
            <person name="Ma J."/>
        </authorList>
    </citation>
    <scope>NUCLEOTIDE SEQUENCE [LARGE SCALE GENOMIC DNA]</scope>
    <source>
        <strain evidence="2">JCM 17759</strain>
    </source>
</reference>
<accession>A0ABP8M5Z2</accession>
<evidence type="ECO:0000313" key="2">
    <source>
        <dbReference type="Proteomes" id="UP001500840"/>
    </source>
</evidence>
<dbReference type="EMBL" id="BAABGA010000006">
    <property type="protein sequence ID" value="GAA4444711.1"/>
    <property type="molecule type" value="Genomic_DNA"/>
</dbReference>